<dbReference type="EMBL" id="JAAXPC010000020">
    <property type="protein sequence ID" value="NKY04563.1"/>
    <property type="molecule type" value="Genomic_DNA"/>
</dbReference>
<evidence type="ECO:0000259" key="1">
    <source>
        <dbReference type="Pfam" id="PF14082"/>
    </source>
</evidence>
<comment type="caution">
    <text evidence="2">The sequence shown here is derived from an EMBL/GenBank/DDBJ whole genome shotgun (WGS) entry which is preliminary data.</text>
</comment>
<proteinExistence type="predicted"/>
<reference evidence="2 3" key="1">
    <citation type="submission" date="2020-04" db="EMBL/GenBank/DDBJ databases">
        <title>MicrobeNet Type strains.</title>
        <authorList>
            <person name="Nicholson A.C."/>
        </authorList>
    </citation>
    <scope>NUCLEOTIDE SEQUENCE [LARGE SCALE GENOMIC DNA]</scope>
    <source>
        <strain evidence="2 3">ATCC BAA-14</strain>
    </source>
</reference>
<dbReference type="InterPro" id="IPR025359">
    <property type="entry name" value="SduA_C"/>
</dbReference>
<name>A0A846WV83_9ACTN</name>
<dbReference type="Proteomes" id="UP000563898">
    <property type="component" value="Unassembled WGS sequence"/>
</dbReference>
<sequence length="322" mass="36035">MELKTRGRSFKSVTMHYFGSDREAPSGRKLEFQEVPAKEMDFGYDFNNPTKTFSLANDEVDVLRKFLNGMFADEGYYVRTDSKDLAKVLAERLQPGDEGESALADLLESIGGDEDLVRAVAKSNQAGHLAGLIDQERRRAALEELEQLARTPWTSEGEFQKLIQDNPWIFGGRYVGVTQRRSLTVLDQLDVPLINTDGSIHIVELKTACLPRLFRMHRNHWIVGNDVHEAVSQAENYLHQLDTHAANIKMTLKLEVQRAFATVVVGHTEHCTAEGLTEEDASLALRIYNSHLSRVRVMTYDQLISNAKNAMTLGISGSGDGV</sequence>
<dbReference type="Pfam" id="PF14082">
    <property type="entry name" value="SduA_C"/>
    <property type="match status" value="1"/>
</dbReference>
<dbReference type="AlphaFoldDB" id="A0A846WV83"/>
<protein>
    <submittedName>
        <fullName evidence="2">DUF4263 domain-containing protein</fullName>
    </submittedName>
</protein>
<accession>A0A846WV83</accession>
<gene>
    <name evidence="2" type="ORF">HGA05_23625</name>
</gene>
<evidence type="ECO:0000313" key="2">
    <source>
        <dbReference type="EMBL" id="NKY04563.1"/>
    </source>
</evidence>
<feature type="domain" description="Shedu protein SduA C-terminal" evidence="1">
    <location>
        <begin position="155"/>
        <end position="304"/>
    </location>
</feature>
<organism evidence="2 3">
    <name type="scientific">Gordonia polyisoprenivorans</name>
    <dbReference type="NCBI Taxonomy" id="84595"/>
    <lineage>
        <taxon>Bacteria</taxon>
        <taxon>Bacillati</taxon>
        <taxon>Actinomycetota</taxon>
        <taxon>Actinomycetes</taxon>
        <taxon>Mycobacteriales</taxon>
        <taxon>Gordoniaceae</taxon>
        <taxon>Gordonia</taxon>
    </lineage>
</organism>
<evidence type="ECO:0000313" key="3">
    <source>
        <dbReference type="Proteomes" id="UP000563898"/>
    </source>
</evidence>